<evidence type="ECO:0000256" key="4">
    <source>
        <dbReference type="ARBA" id="ARBA00023002"/>
    </source>
</evidence>
<dbReference type="Proteomes" id="UP000298493">
    <property type="component" value="Unassembled WGS sequence"/>
</dbReference>
<proteinExistence type="inferred from homology"/>
<dbReference type="InterPro" id="IPR001155">
    <property type="entry name" value="OxRdtase_FMN_N"/>
</dbReference>
<sequence>MTQSNRFPVAEKVDPSPLGKPLKFEFSGKTAPNRFLKGAMTERISSWDPKNLSARGIPSKNLINVYKRWGEGNIGLILTGNIMIEYDQLEAAGNPIIPREADFNGERFERFQELATASKANGSLIVGQVSHPGRQVTESIQKDPVSASAVQLEGNIMGMTFAKPHAATESEIQKIIDGFAHAAEYLEKAGYDGIELHGAHGYLLAQFLSPTTNQRTDSYGGSLENRARIILEIAREIRKRVQSNFIVGIKLNSVEFQDKGFSTEEAQKLCALLESEKFDFVELSGGTYESLAFEHKRESTKKREAFFLDFAEKITPGLKKTKSYITGGLKTVPAMLHCLSVVDGVGLARPLCQEFTFCKKILDGEVQSAIEMKIDNNNFGLTNVVAGSQIRQVGKDQEPIDLSKQENVDGFMKDMGAWGEKMAKDAEMIGYGYVDIESVKADAYGSASAG</sequence>
<comment type="similarity">
    <text evidence="1">Belongs to the NADH:flavin oxidoreductase/NADH oxidase family.</text>
</comment>
<evidence type="ECO:0000313" key="7">
    <source>
        <dbReference type="Proteomes" id="UP000298493"/>
    </source>
</evidence>
<dbReference type="STRING" id="86259.A0A4Z1P2D4"/>
<protein>
    <recommendedName>
        <fullName evidence="5">NADH:flavin oxidoreductase/NADH oxidase N-terminal domain-containing protein</fullName>
    </recommendedName>
</protein>
<dbReference type="GO" id="GO:0010181">
    <property type="term" value="F:FMN binding"/>
    <property type="evidence" value="ECO:0007669"/>
    <property type="project" value="InterPro"/>
</dbReference>
<dbReference type="CDD" id="cd04733">
    <property type="entry name" value="OYE_like_2_FMN"/>
    <property type="match status" value="1"/>
</dbReference>
<dbReference type="InterPro" id="IPR013785">
    <property type="entry name" value="Aldolase_TIM"/>
</dbReference>
<keyword evidence="2" id="KW-0285">Flavoprotein</keyword>
<evidence type="ECO:0000259" key="5">
    <source>
        <dbReference type="Pfam" id="PF00724"/>
    </source>
</evidence>
<evidence type="ECO:0000256" key="3">
    <source>
        <dbReference type="ARBA" id="ARBA00022643"/>
    </source>
</evidence>
<gene>
    <name evidence="6" type="ORF">E6O75_ATG06336</name>
</gene>
<accession>A0A4Z1P2D4</accession>
<feature type="domain" description="NADH:flavin oxidoreductase/NADH oxidase N-terminal" evidence="5">
    <location>
        <begin position="20"/>
        <end position="300"/>
    </location>
</feature>
<keyword evidence="3" id="KW-0288">FMN</keyword>
<evidence type="ECO:0000256" key="2">
    <source>
        <dbReference type="ARBA" id="ARBA00022630"/>
    </source>
</evidence>
<dbReference type="EMBL" id="SNSC02000014">
    <property type="protein sequence ID" value="TID18260.1"/>
    <property type="molecule type" value="Genomic_DNA"/>
</dbReference>
<dbReference type="Pfam" id="PF00724">
    <property type="entry name" value="Oxidored_FMN"/>
    <property type="match status" value="1"/>
</dbReference>
<dbReference type="Gene3D" id="3.20.20.70">
    <property type="entry name" value="Aldolase class I"/>
    <property type="match status" value="1"/>
</dbReference>
<dbReference type="InterPro" id="IPR051799">
    <property type="entry name" value="NADH_flavin_oxidoreductase"/>
</dbReference>
<dbReference type="OrthoDB" id="1663137at2759"/>
<comment type="caution">
    <text evidence="6">The sequence shown here is derived from an EMBL/GenBank/DDBJ whole genome shotgun (WGS) entry which is preliminary data.</text>
</comment>
<keyword evidence="7" id="KW-1185">Reference proteome</keyword>
<keyword evidence="4" id="KW-0560">Oxidoreductase</keyword>
<organism evidence="6 7">
    <name type="scientific">Venturia nashicola</name>
    <dbReference type="NCBI Taxonomy" id="86259"/>
    <lineage>
        <taxon>Eukaryota</taxon>
        <taxon>Fungi</taxon>
        <taxon>Dikarya</taxon>
        <taxon>Ascomycota</taxon>
        <taxon>Pezizomycotina</taxon>
        <taxon>Dothideomycetes</taxon>
        <taxon>Pleosporomycetidae</taxon>
        <taxon>Venturiales</taxon>
        <taxon>Venturiaceae</taxon>
        <taxon>Venturia</taxon>
    </lineage>
</organism>
<dbReference type="PANTHER" id="PTHR43656">
    <property type="entry name" value="BINDING OXIDOREDUCTASE, PUTATIVE (AFU_ORTHOLOGUE AFUA_2G08260)-RELATED"/>
    <property type="match status" value="1"/>
</dbReference>
<dbReference type="GO" id="GO:0016491">
    <property type="term" value="F:oxidoreductase activity"/>
    <property type="evidence" value="ECO:0007669"/>
    <property type="project" value="UniProtKB-KW"/>
</dbReference>
<dbReference type="AlphaFoldDB" id="A0A4Z1P2D4"/>
<evidence type="ECO:0000313" key="6">
    <source>
        <dbReference type="EMBL" id="TID18260.1"/>
    </source>
</evidence>
<evidence type="ECO:0000256" key="1">
    <source>
        <dbReference type="ARBA" id="ARBA00005979"/>
    </source>
</evidence>
<reference evidence="6 7" key="1">
    <citation type="submission" date="2019-04" db="EMBL/GenBank/DDBJ databases">
        <title>High contiguity whole genome sequence and gene annotation resource for two Venturia nashicola isolates.</title>
        <authorList>
            <person name="Prokchorchik M."/>
            <person name="Won K."/>
            <person name="Lee Y."/>
            <person name="Choi E.D."/>
            <person name="Segonzac C."/>
            <person name="Sohn K.H."/>
        </authorList>
    </citation>
    <scope>NUCLEOTIDE SEQUENCE [LARGE SCALE GENOMIC DNA]</scope>
    <source>
        <strain evidence="6 7">PRI2</strain>
    </source>
</reference>
<dbReference type="SUPFAM" id="SSF51395">
    <property type="entry name" value="FMN-linked oxidoreductases"/>
    <property type="match status" value="1"/>
</dbReference>
<name>A0A4Z1P2D4_9PEZI</name>
<dbReference type="PANTHER" id="PTHR43656:SF5">
    <property type="entry name" value="NADH:FLAVIN OXIDOREDUCTASE_NADH OXIDASE N-TERMINAL DOMAIN-CONTAINING PROTEIN"/>
    <property type="match status" value="1"/>
</dbReference>